<evidence type="ECO:0000313" key="4">
    <source>
        <dbReference type="EMBL" id="OBH52311.1"/>
    </source>
</evidence>
<name>A0A1A2RK24_9MYCO</name>
<dbReference type="PANTHER" id="PTHR36852:SF1">
    <property type="entry name" value="PROTEIN GVPL 2"/>
    <property type="match status" value="1"/>
</dbReference>
<evidence type="ECO:0000256" key="3">
    <source>
        <dbReference type="ARBA" id="ARBA00035643"/>
    </source>
</evidence>
<dbReference type="Pfam" id="PF06386">
    <property type="entry name" value="GvpL_GvpF"/>
    <property type="match status" value="1"/>
</dbReference>
<dbReference type="EMBL" id="LZJS01000170">
    <property type="protein sequence ID" value="OBH52311.1"/>
    <property type="molecule type" value="Genomic_DNA"/>
</dbReference>
<keyword evidence="1" id="KW-0304">Gas vesicle</keyword>
<dbReference type="RefSeq" id="WP_064954632.1">
    <property type="nucleotide sequence ID" value="NZ_LZJS01000170.1"/>
</dbReference>
<proteinExistence type="inferred from homology"/>
<dbReference type="AlphaFoldDB" id="A0A1A2RK24"/>
<protein>
    <submittedName>
        <fullName evidence="4">Gas vesicle protein GvpFL</fullName>
    </submittedName>
</protein>
<comment type="subcellular location">
    <subcellularLocation>
        <location evidence="2">Gas vesicle</location>
    </subcellularLocation>
</comment>
<dbReference type="PANTHER" id="PTHR36852">
    <property type="entry name" value="PROTEIN GVPL 2"/>
    <property type="match status" value="1"/>
</dbReference>
<dbReference type="InterPro" id="IPR009430">
    <property type="entry name" value="GvpL/GvpF"/>
</dbReference>
<organism evidence="4 5">
    <name type="scientific">Mycobacterium colombiense</name>
    <dbReference type="NCBI Taxonomy" id="339268"/>
    <lineage>
        <taxon>Bacteria</taxon>
        <taxon>Bacillati</taxon>
        <taxon>Actinomycetota</taxon>
        <taxon>Actinomycetes</taxon>
        <taxon>Mycobacteriales</taxon>
        <taxon>Mycobacteriaceae</taxon>
        <taxon>Mycobacterium</taxon>
        <taxon>Mycobacterium avium complex (MAC)</taxon>
    </lineage>
</organism>
<reference evidence="4 5" key="1">
    <citation type="submission" date="2016-06" db="EMBL/GenBank/DDBJ databases">
        <authorList>
            <person name="Kjaerup R.B."/>
            <person name="Dalgaard T.S."/>
            <person name="Juul-Madsen H.R."/>
        </authorList>
    </citation>
    <scope>NUCLEOTIDE SEQUENCE [LARGE SCALE GENOMIC DNA]</scope>
    <source>
        <strain evidence="4 5">E2464</strain>
    </source>
</reference>
<dbReference type="GO" id="GO:0031412">
    <property type="term" value="P:gas vesicle organization"/>
    <property type="evidence" value="ECO:0007669"/>
    <property type="project" value="InterPro"/>
</dbReference>
<comment type="caution">
    <text evidence="4">The sequence shown here is derived from an EMBL/GenBank/DDBJ whole genome shotgun (WGS) entry which is preliminary data.</text>
</comment>
<gene>
    <name evidence="4" type="ORF">A5685_15415</name>
</gene>
<sequence length="255" mass="27259">MTTSQADSAVYVYGIVPGDVEVEKSAQGIGDPPAPVDVVHEGDIAALVSVIAVDHALGTPEDLQAHAKLLDGTAGVAPVLPLRFGAVMTDQDAVAEELLREHHDEFAQALEALEGQAEYIVKGRYDDQAFLARLLSDNDEARQLADDIRGKSEDASRNSRIALGELIANAIEAMRNADTNTVIDEIEGIASQVNPREPTHEWDAAQVAVLCEVERQAELEEVVNRMNENAGGLMKLRLLGPVAAYDFVVTAQAAG</sequence>
<evidence type="ECO:0000313" key="5">
    <source>
        <dbReference type="Proteomes" id="UP000093861"/>
    </source>
</evidence>
<dbReference type="GO" id="GO:0031411">
    <property type="term" value="C:gas vesicle"/>
    <property type="evidence" value="ECO:0007669"/>
    <property type="project" value="UniProtKB-SubCell"/>
</dbReference>
<comment type="similarity">
    <text evidence="3">Belongs to the gas vesicle GvpF/GvpL family.</text>
</comment>
<evidence type="ECO:0000256" key="2">
    <source>
        <dbReference type="ARBA" id="ARBA00035108"/>
    </source>
</evidence>
<evidence type="ECO:0000256" key="1">
    <source>
        <dbReference type="ARBA" id="ARBA00022987"/>
    </source>
</evidence>
<accession>A0A1A2RK24</accession>
<dbReference type="Proteomes" id="UP000093861">
    <property type="component" value="Unassembled WGS sequence"/>
</dbReference>